<name>A0A345PE06_9BACI</name>
<keyword evidence="3" id="KW-1185">Reference proteome</keyword>
<dbReference type="Proteomes" id="UP000253908">
    <property type="component" value="Chromosome"/>
</dbReference>
<dbReference type="AlphaFoldDB" id="A0A345PE06"/>
<reference evidence="3" key="1">
    <citation type="submission" date="2017-11" db="EMBL/GenBank/DDBJ databases">
        <authorList>
            <person name="Zhu W."/>
        </authorList>
    </citation>
    <scope>NUCLEOTIDE SEQUENCE [LARGE SCALE GENOMIC DNA]</scope>
    <source>
        <strain evidence="3">160</strain>
    </source>
</reference>
<evidence type="ECO:0000259" key="1">
    <source>
        <dbReference type="Pfam" id="PF08721"/>
    </source>
</evidence>
<dbReference type="OrthoDB" id="5291587at2"/>
<dbReference type="InterPro" id="IPR014832">
    <property type="entry name" value="TnsA_C"/>
</dbReference>
<organism evidence="2 3">
    <name type="scientific">Oceanobacillus zhaokaii</name>
    <dbReference type="NCBI Taxonomy" id="2052660"/>
    <lineage>
        <taxon>Bacteria</taxon>
        <taxon>Bacillati</taxon>
        <taxon>Bacillota</taxon>
        <taxon>Bacilli</taxon>
        <taxon>Bacillales</taxon>
        <taxon>Bacillaceae</taxon>
        <taxon>Oceanobacillus</taxon>
    </lineage>
</organism>
<accession>A0A345PE06</accession>
<sequence>MTEKQLPRQLAKNIEWVRETLLEGAEGKLDKESLSVVMLRFLLENDELPIREVLKQFDKTEELQKGTGLFLFRYLIAKKELIIDMTKKIDLSSKVSDLLI</sequence>
<evidence type="ECO:0000313" key="3">
    <source>
        <dbReference type="Proteomes" id="UP000253908"/>
    </source>
</evidence>
<dbReference type="Gene3D" id="1.10.10.10">
    <property type="entry name" value="Winged helix-like DNA-binding domain superfamily/Winged helix DNA-binding domain"/>
    <property type="match status" value="1"/>
</dbReference>
<dbReference type="KEGG" id="ocn:CUC15_04320"/>
<protein>
    <recommendedName>
        <fullName evidence="1">TnsA endonuclease C-terminal domain-containing protein</fullName>
    </recommendedName>
</protein>
<evidence type="ECO:0000313" key="2">
    <source>
        <dbReference type="EMBL" id="AXI08236.1"/>
    </source>
</evidence>
<proteinExistence type="predicted"/>
<dbReference type="InterPro" id="IPR036388">
    <property type="entry name" value="WH-like_DNA-bd_sf"/>
</dbReference>
<dbReference type="Pfam" id="PF08721">
    <property type="entry name" value="Tn7_Tnp_TnsA_C"/>
    <property type="match status" value="1"/>
</dbReference>
<feature type="domain" description="TnsA endonuclease C-terminal" evidence="1">
    <location>
        <begin position="6"/>
        <end position="85"/>
    </location>
</feature>
<dbReference type="EMBL" id="CP024848">
    <property type="protein sequence ID" value="AXI08236.1"/>
    <property type="molecule type" value="Genomic_DNA"/>
</dbReference>
<gene>
    <name evidence="2" type="ORF">CUC15_04320</name>
</gene>